<reference evidence="1" key="2">
    <citation type="submission" date="2021-09" db="EMBL/GenBank/DDBJ databases">
        <authorList>
            <person name="Gilroy R."/>
        </authorList>
    </citation>
    <scope>NUCLEOTIDE SEQUENCE</scope>
    <source>
        <strain evidence="1">CHK189-29639</strain>
    </source>
</reference>
<dbReference type="Proteomes" id="UP000759256">
    <property type="component" value="Unassembled WGS sequence"/>
</dbReference>
<protein>
    <submittedName>
        <fullName evidence="1">Uncharacterized protein</fullName>
    </submittedName>
</protein>
<sequence length="156" mass="18220">MKLVANQNQLLQTAIRIDSNCFEKIQKELDVETNIGKFIHDVLGDYLYDIVYSVQEDPDYQITKYFDNDFNSYINQILTDSLHSRIAVINCLKIYFSNYDELRELSSDEISDESYDYYQLMGANLTSETFDYAFSKSELVRVNPILMSLNLNPIAY</sequence>
<reference evidence="1" key="1">
    <citation type="journal article" date="2021" name="PeerJ">
        <title>Extensive microbial diversity within the chicken gut microbiome revealed by metagenomics and culture.</title>
        <authorList>
            <person name="Gilroy R."/>
            <person name="Ravi A."/>
            <person name="Getino M."/>
            <person name="Pursley I."/>
            <person name="Horton D.L."/>
            <person name="Alikhan N.F."/>
            <person name="Baker D."/>
            <person name="Gharbi K."/>
            <person name="Hall N."/>
            <person name="Watson M."/>
            <person name="Adriaenssens E.M."/>
            <person name="Foster-Nyarko E."/>
            <person name="Jarju S."/>
            <person name="Secka A."/>
            <person name="Antonio M."/>
            <person name="Oren A."/>
            <person name="Chaudhuri R.R."/>
            <person name="La Ragione R."/>
            <person name="Hildebrand F."/>
            <person name="Pallen M.J."/>
        </authorList>
    </citation>
    <scope>NUCLEOTIDE SEQUENCE</scope>
    <source>
        <strain evidence="1">CHK189-29639</strain>
    </source>
</reference>
<evidence type="ECO:0000313" key="1">
    <source>
        <dbReference type="EMBL" id="HJG15320.1"/>
    </source>
</evidence>
<name>A0A921LK06_9LACO</name>
<comment type="caution">
    <text evidence="1">The sequence shown here is derived from an EMBL/GenBank/DDBJ whole genome shotgun (WGS) entry which is preliminary data.</text>
</comment>
<organism evidence="1 2">
    <name type="scientific">Ligilactobacillus salivarius</name>
    <dbReference type="NCBI Taxonomy" id="1624"/>
    <lineage>
        <taxon>Bacteria</taxon>
        <taxon>Bacillati</taxon>
        <taxon>Bacillota</taxon>
        <taxon>Bacilli</taxon>
        <taxon>Lactobacillales</taxon>
        <taxon>Lactobacillaceae</taxon>
        <taxon>Ligilactobacillus</taxon>
    </lineage>
</organism>
<gene>
    <name evidence="1" type="ORF">K8V06_04160</name>
</gene>
<proteinExistence type="predicted"/>
<dbReference type="AlphaFoldDB" id="A0A921LK06"/>
<dbReference type="EMBL" id="DYVK01000042">
    <property type="protein sequence ID" value="HJG15320.1"/>
    <property type="molecule type" value="Genomic_DNA"/>
</dbReference>
<accession>A0A921LK06</accession>
<evidence type="ECO:0000313" key="2">
    <source>
        <dbReference type="Proteomes" id="UP000759256"/>
    </source>
</evidence>